<accession>A0A1M4WT70</accession>
<dbReference type="Pfam" id="PF08955">
    <property type="entry name" value="BofC_C"/>
    <property type="match status" value="1"/>
</dbReference>
<keyword evidence="4" id="KW-1185">Reference proteome</keyword>
<dbReference type="EMBL" id="FQVG01000019">
    <property type="protein sequence ID" value="SHE84491.1"/>
    <property type="molecule type" value="Genomic_DNA"/>
</dbReference>
<dbReference type="RefSeq" id="WP_027308049.1">
    <property type="nucleotide sequence ID" value="NZ_FQVG01000019.1"/>
</dbReference>
<proteinExistence type="predicted"/>
<name>A0A1M4WT70_9CLOT</name>
<evidence type="ECO:0000313" key="3">
    <source>
        <dbReference type="EMBL" id="SHE84491.1"/>
    </source>
</evidence>
<protein>
    <submittedName>
        <fullName evidence="3">BofC C-terminal domain-containing protein</fullName>
    </submittedName>
</protein>
<keyword evidence="1" id="KW-1133">Transmembrane helix</keyword>
<reference evidence="4" key="1">
    <citation type="submission" date="2016-11" db="EMBL/GenBank/DDBJ databases">
        <authorList>
            <person name="Varghese N."/>
            <person name="Submissions S."/>
        </authorList>
    </citation>
    <scope>NUCLEOTIDE SEQUENCE [LARGE SCALE GENOMIC DNA]</scope>
    <source>
        <strain evidence="4">DSM 10124</strain>
    </source>
</reference>
<keyword evidence="1" id="KW-0472">Membrane</keyword>
<keyword evidence="1" id="KW-0812">Transmembrane</keyword>
<dbReference type="AlphaFoldDB" id="A0A1M4WT70"/>
<evidence type="ECO:0000313" key="4">
    <source>
        <dbReference type="Proteomes" id="UP000184423"/>
    </source>
</evidence>
<sequence length="188" mass="22203">MLYRKVYIFIAIILISIASFFTGYFTMQRYIGKQNNKDNVVAKTAVQLPENIINEKTRIIKRDIYTRVGYFTIEENIIPNDELLGADKEYAENYFRRQGYNVEYFTSEKVIITKNIENAWPPKVFIALENEGKVYIYQTDEYGNLQLKQSTDISVESLPQQEQEDLKRGIIKRTYEEMEDFINEDLDS</sequence>
<dbReference type="Proteomes" id="UP000184423">
    <property type="component" value="Unassembled WGS sequence"/>
</dbReference>
<feature type="transmembrane region" description="Helical" evidence="1">
    <location>
        <begin position="6"/>
        <end position="27"/>
    </location>
</feature>
<organism evidence="3 4">
    <name type="scientific">Caloramator proteoclasticus DSM 10124</name>
    <dbReference type="NCBI Taxonomy" id="1121262"/>
    <lineage>
        <taxon>Bacteria</taxon>
        <taxon>Bacillati</taxon>
        <taxon>Bacillota</taxon>
        <taxon>Clostridia</taxon>
        <taxon>Eubacteriales</taxon>
        <taxon>Clostridiaceae</taxon>
        <taxon>Caloramator</taxon>
    </lineage>
</organism>
<dbReference type="InterPro" id="IPR015050">
    <property type="entry name" value="BofC_C"/>
</dbReference>
<gene>
    <name evidence="3" type="ORF">SAMN02746091_01240</name>
</gene>
<feature type="domain" description="Bypass of forespore C C-terminal" evidence="2">
    <location>
        <begin position="123"/>
        <end position="182"/>
    </location>
</feature>
<evidence type="ECO:0000259" key="2">
    <source>
        <dbReference type="Pfam" id="PF08955"/>
    </source>
</evidence>
<evidence type="ECO:0000256" key="1">
    <source>
        <dbReference type="SAM" id="Phobius"/>
    </source>
</evidence>